<evidence type="ECO:0000313" key="1">
    <source>
        <dbReference type="EMBL" id="QAA30414.1"/>
    </source>
</evidence>
<dbReference type="KEGG" id="cmah:C1I91_01280"/>
<sequence>MNLYVSDELKNIKNGLEERGYNIVSCNEQYDAIICNLKEEDISHLPSCKSYKSEGVLIIDSGSKDIDDIENILINRVYSTII</sequence>
<gene>
    <name evidence="1" type="ORF">C1I91_01280</name>
</gene>
<dbReference type="EMBL" id="CP025746">
    <property type="protein sequence ID" value="QAA30414.1"/>
    <property type="molecule type" value="Genomic_DNA"/>
</dbReference>
<dbReference type="Proteomes" id="UP000286268">
    <property type="component" value="Chromosome"/>
</dbReference>
<dbReference type="OrthoDB" id="1954110at2"/>
<protein>
    <recommendedName>
        <fullName evidence="3">YkuS family protein</fullName>
    </recommendedName>
</protein>
<evidence type="ECO:0008006" key="3">
    <source>
        <dbReference type="Google" id="ProtNLM"/>
    </source>
</evidence>
<dbReference type="AlphaFoldDB" id="A0A3R5QQL1"/>
<keyword evidence="2" id="KW-1185">Reference proteome</keyword>
<name>A0A3R5QQL1_9CLOT</name>
<dbReference type="InterPro" id="IPR005370">
    <property type="entry name" value="UPF0180"/>
</dbReference>
<evidence type="ECO:0000313" key="2">
    <source>
        <dbReference type="Proteomes" id="UP000286268"/>
    </source>
</evidence>
<accession>A0A3R5QQL1</accession>
<organism evidence="1 2">
    <name type="scientific">Clostridium manihotivorum</name>
    <dbReference type="NCBI Taxonomy" id="2320868"/>
    <lineage>
        <taxon>Bacteria</taxon>
        <taxon>Bacillati</taxon>
        <taxon>Bacillota</taxon>
        <taxon>Clostridia</taxon>
        <taxon>Eubacteriales</taxon>
        <taxon>Clostridiaceae</taxon>
        <taxon>Clostridium</taxon>
    </lineage>
</organism>
<proteinExistence type="predicted"/>
<dbReference type="RefSeq" id="WP_128210867.1">
    <property type="nucleotide sequence ID" value="NZ_CP025746.1"/>
</dbReference>
<reference evidence="1 2" key="1">
    <citation type="submission" date="2018-01" db="EMBL/GenBank/DDBJ databases">
        <title>Genome Sequencing and Assembly of Anaerobacter polyendosporus strain CT4.</title>
        <authorList>
            <person name="Tachaapaikoon C."/>
            <person name="Sutheeworapong S."/>
            <person name="Jenjaroenpun P."/>
            <person name="Wongsurawat T."/>
            <person name="Nookeaw I."/>
            <person name="Cheawchanlertfa P."/>
            <person name="Kosugi A."/>
            <person name="Cheevadhanarak S."/>
            <person name="Ratanakhanokchai K."/>
        </authorList>
    </citation>
    <scope>NUCLEOTIDE SEQUENCE [LARGE SCALE GENOMIC DNA]</scope>
    <source>
        <strain evidence="1 2">CT4</strain>
    </source>
</reference>
<dbReference type="Pfam" id="PF03698">
    <property type="entry name" value="UPF0180"/>
    <property type="match status" value="1"/>
</dbReference>